<dbReference type="InterPro" id="IPR027417">
    <property type="entry name" value="P-loop_NTPase"/>
</dbReference>
<dbReference type="GO" id="GO:0006952">
    <property type="term" value="P:defense response"/>
    <property type="evidence" value="ECO:0007669"/>
    <property type="project" value="UniProtKB-KW"/>
</dbReference>
<dbReference type="SUPFAM" id="SSF52058">
    <property type="entry name" value="L domain-like"/>
    <property type="match status" value="1"/>
</dbReference>
<dbReference type="Gene3D" id="1.10.8.430">
    <property type="entry name" value="Helical domain of apoptotic protease-activating factors"/>
    <property type="match status" value="1"/>
</dbReference>
<dbReference type="CDD" id="cd09272">
    <property type="entry name" value="RNase_HI_RT_Ty1"/>
    <property type="match status" value="1"/>
</dbReference>
<dbReference type="Pfam" id="PF05659">
    <property type="entry name" value="RPW8"/>
    <property type="match status" value="1"/>
</dbReference>
<dbReference type="PRINTS" id="PR00364">
    <property type="entry name" value="DISEASERSIST"/>
</dbReference>
<dbReference type="InterPro" id="IPR008808">
    <property type="entry name" value="Powdery_mildew-R_dom"/>
</dbReference>
<feature type="domain" description="RPW8" evidence="4">
    <location>
        <begin position="115"/>
        <end position="268"/>
    </location>
</feature>
<dbReference type="SUPFAM" id="SSF52540">
    <property type="entry name" value="P-loop containing nucleoside triphosphate hydrolases"/>
    <property type="match status" value="1"/>
</dbReference>
<evidence type="ECO:0000313" key="6">
    <source>
        <dbReference type="Proteomes" id="UP000507222"/>
    </source>
</evidence>
<accession>A0A6J5VGU9</accession>
<comment type="similarity">
    <text evidence="1">Belongs to the disease resistance NB-LRR family.</text>
</comment>
<dbReference type="PANTHER" id="PTHR36766">
    <property type="entry name" value="PLANT BROAD-SPECTRUM MILDEW RESISTANCE PROTEIN RPW8"/>
    <property type="match status" value="1"/>
</dbReference>
<sequence>MDSILLRELGISLSGPPLISCDNIGATFYCANPVLHSRMKHIDIDFQFVRDRVNSGLLQVSHVSTVDQLADALTKPLPRLRFQLLRSKIGVSDGTTVLRGRKREPSSKEIISSSTQSSAISHQRGAGLGAVFGALLDGVIAVTSKATMFETHLRDLKCTLDLFQQVDEDVRQHPNILFRPMQGLEKFEIQMKKGVQLVEKCSKVRPWNKPRYTRKLIALDASLRRLLSVLTAHIASDQRGRVINVATVVNHIDANIAAQNQNVNQIRGWSAIPEPPPFTVGLDVHVEELKLELLKDEASMLVVTGLGGCGKTTLAQKVCEDQKVKDLNGHMVTAFFCSTWAEKFGSNIFFVIVSKNTNCLVVQELCQKTGSLVPALQEEAIAFNWLQEFLKKTGQDPLLLVLDDVWLGSESLLDKFGEFKRPNYNILVTSRFQFPRFGPAYPLGTLEQGDAMTLFRHAASRPDRSSDIPEDLAKQIVQLCKGFPLAITTIGRSVCEQPTEIWKKRVAELSRGSSILDSEDYLFACLKSSLDALDERLAVIKECFIDLASFPEDRCIPAVALIDMWAELYGLDEDFRSIAHIHELTNRNLANLVTRNGKMEMDGYYSEHFVTQHDMLRNLAIHRTGQDEIGQEKRLIIEICGDNLPNGWTEQKNKPKETRLLSISTDGLSSAKWHDMHLPKAEVVVLNFQTKNYVLPKFVKKMSKLKVLIVTNCGVLQADLSNFKLLGSLPNLKRIRLERISIPSISKNSVQLKSLQKISLFMCSIGQAFSNSSIQILEAFPNLVEMNIDYCNDLVELPAKLCDLIRLKKLSITNCHKLSALPEEIGKLVNLEVLRLRCSTELERLPGSIKNLKKLSFLDIYNCLSIKNLPEEIGEMSGLRKINMGQCSRLQGLPLSVLNLGELREVICDEETESLWGEPFKSSFININITVAKEQHNLNWLYNKP</sequence>
<name>A0A6J5VGU9_PRUAR</name>
<dbReference type="EMBL" id="CAEKDK010000007">
    <property type="protein sequence ID" value="CAB4287481.1"/>
    <property type="molecule type" value="Genomic_DNA"/>
</dbReference>
<protein>
    <recommendedName>
        <fullName evidence="4">RPW8 domain-containing protein</fullName>
    </recommendedName>
</protein>
<keyword evidence="3" id="KW-0611">Plant defense</keyword>
<dbReference type="InterPro" id="IPR032675">
    <property type="entry name" value="LRR_dom_sf"/>
</dbReference>
<dbReference type="InterPro" id="IPR036388">
    <property type="entry name" value="WH-like_DNA-bd_sf"/>
</dbReference>
<evidence type="ECO:0000259" key="4">
    <source>
        <dbReference type="PROSITE" id="PS51153"/>
    </source>
</evidence>
<dbReference type="Pfam" id="PF23598">
    <property type="entry name" value="LRR_14"/>
    <property type="match status" value="1"/>
</dbReference>
<reference evidence="5 6" key="1">
    <citation type="submission" date="2020-05" db="EMBL/GenBank/DDBJ databases">
        <authorList>
            <person name="Campoy J."/>
            <person name="Schneeberger K."/>
            <person name="Spophaly S."/>
        </authorList>
    </citation>
    <scope>NUCLEOTIDE SEQUENCE [LARGE SCALE GENOMIC DNA]</scope>
    <source>
        <strain evidence="5">PruArmRojPasFocal</strain>
    </source>
</reference>
<dbReference type="GO" id="GO:0043531">
    <property type="term" value="F:ADP binding"/>
    <property type="evidence" value="ECO:0007669"/>
    <property type="project" value="InterPro"/>
</dbReference>
<proteinExistence type="inferred from homology"/>
<dbReference type="InterPro" id="IPR002182">
    <property type="entry name" value="NB-ARC"/>
</dbReference>
<dbReference type="AlphaFoldDB" id="A0A6J5VGU9"/>
<dbReference type="PROSITE" id="PS51153">
    <property type="entry name" value="RPW8"/>
    <property type="match status" value="1"/>
</dbReference>
<keyword evidence="2" id="KW-0677">Repeat</keyword>
<evidence type="ECO:0000256" key="2">
    <source>
        <dbReference type="ARBA" id="ARBA00022737"/>
    </source>
</evidence>
<dbReference type="Gene3D" id="3.40.50.300">
    <property type="entry name" value="P-loop containing nucleotide triphosphate hydrolases"/>
    <property type="match status" value="1"/>
</dbReference>
<dbReference type="InterPro" id="IPR055414">
    <property type="entry name" value="LRR_R13L4/SHOC2-like"/>
</dbReference>
<dbReference type="Pfam" id="PF00931">
    <property type="entry name" value="NB-ARC"/>
    <property type="match status" value="1"/>
</dbReference>
<gene>
    <name evidence="5" type="ORF">CURHAP_LOCUS45425</name>
</gene>
<dbReference type="PANTHER" id="PTHR36766:SF3">
    <property type="entry name" value="RPW8 DOMAIN-CONTAINING PROTEIN"/>
    <property type="match status" value="1"/>
</dbReference>
<evidence type="ECO:0000313" key="5">
    <source>
        <dbReference type="EMBL" id="CAB4287481.1"/>
    </source>
</evidence>
<dbReference type="InterPro" id="IPR042197">
    <property type="entry name" value="Apaf_helical"/>
</dbReference>
<evidence type="ECO:0000256" key="1">
    <source>
        <dbReference type="ARBA" id="ARBA00008894"/>
    </source>
</evidence>
<dbReference type="Gene3D" id="3.80.10.10">
    <property type="entry name" value="Ribonuclease Inhibitor"/>
    <property type="match status" value="1"/>
</dbReference>
<dbReference type="Proteomes" id="UP000507222">
    <property type="component" value="Unassembled WGS sequence"/>
</dbReference>
<dbReference type="Gene3D" id="1.10.10.10">
    <property type="entry name" value="Winged helix-like DNA-binding domain superfamily/Winged helix DNA-binding domain"/>
    <property type="match status" value="1"/>
</dbReference>
<evidence type="ECO:0000256" key="3">
    <source>
        <dbReference type="ARBA" id="ARBA00022821"/>
    </source>
</evidence>
<organism evidence="5 6">
    <name type="scientific">Prunus armeniaca</name>
    <name type="common">Apricot</name>
    <name type="synonym">Armeniaca vulgaris</name>
    <dbReference type="NCBI Taxonomy" id="36596"/>
    <lineage>
        <taxon>Eukaryota</taxon>
        <taxon>Viridiplantae</taxon>
        <taxon>Streptophyta</taxon>
        <taxon>Embryophyta</taxon>
        <taxon>Tracheophyta</taxon>
        <taxon>Spermatophyta</taxon>
        <taxon>Magnoliopsida</taxon>
        <taxon>eudicotyledons</taxon>
        <taxon>Gunneridae</taxon>
        <taxon>Pentapetalae</taxon>
        <taxon>rosids</taxon>
        <taxon>fabids</taxon>
        <taxon>Rosales</taxon>
        <taxon>Rosaceae</taxon>
        <taxon>Amygdaloideae</taxon>
        <taxon>Amygdaleae</taxon>
        <taxon>Prunus</taxon>
    </lineage>
</organism>